<evidence type="ECO:0000256" key="4">
    <source>
        <dbReference type="ARBA" id="ARBA00022692"/>
    </source>
</evidence>
<evidence type="ECO:0000313" key="12">
    <source>
        <dbReference type="EMBL" id="ABU81791.1"/>
    </source>
</evidence>
<dbReference type="GO" id="GO:0051117">
    <property type="term" value="F:ATPase binding"/>
    <property type="evidence" value="ECO:0007669"/>
    <property type="project" value="TreeGrafter"/>
</dbReference>
<dbReference type="EMBL" id="CP000816">
    <property type="protein sequence ID" value="ABU81791.1"/>
    <property type="molecule type" value="Genomic_DNA"/>
</dbReference>
<dbReference type="GO" id="GO:0033179">
    <property type="term" value="C:proton-transporting V-type ATPase, V0 domain"/>
    <property type="evidence" value="ECO:0007669"/>
    <property type="project" value="InterPro"/>
</dbReference>
<feature type="transmembrane region" description="Helical" evidence="10">
    <location>
        <begin position="509"/>
        <end position="531"/>
    </location>
</feature>
<dbReference type="PhylomeDB" id="A8AA39"/>
<feature type="transmembrane region" description="Helical" evidence="10">
    <location>
        <begin position="465"/>
        <end position="489"/>
    </location>
</feature>
<dbReference type="STRING" id="453591.Igni_0609"/>
<evidence type="ECO:0000256" key="2">
    <source>
        <dbReference type="ARBA" id="ARBA00009904"/>
    </source>
</evidence>
<dbReference type="GO" id="GO:0007035">
    <property type="term" value="P:vacuolar acidification"/>
    <property type="evidence" value="ECO:0007669"/>
    <property type="project" value="TreeGrafter"/>
</dbReference>
<feature type="transmembrane region" description="Helical" evidence="10">
    <location>
        <begin position="570"/>
        <end position="591"/>
    </location>
</feature>
<evidence type="ECO:0000256" key="10">
    <source>
        <dbReference type="RuleBase" id="RU361189"/>
    </source>
</evidence>
<comment type="similarity">
    <text evidence="2 10">Belongs to the V-ATPase 116 kDa subunit family.</text>
</comment>
<evidence type="ECO:0000256" key="6">
    <source>
        <dbReference type="ARBA" id="ARBA00023065"/>
    </source>
</evidence>
<dbReference type="AlphaFoldDB" id="A8AA39"/>
<dbReference type="RefSeq" id="WP_011998643.1">
    <property type="nucleotide sequence ID" value="NC_009776.1"/>
</dbReference>
<organism evidence="12 13">
    <name type="scientific">Ignicoccus hospitalis (strain KIN4/I / DSM 18386 / JCM 14125)</name>
    <dbReference type="NCBI Taxonomy" id="453591"/>
    <lineage>
        <taxon>Archaea</taxon>
        <taxon>Thermoproteota</taxon>
        <taxon>Thermoprotei</taxon>
        <taxon>Desulfurococcales</taxon>
        <taxon>Desulfurococcaceae</taxon>
        <taxon>Ignicoccus</taxon>
    </lineage>
</organism>
<feature type="coiled-coil region" evidence="11">
    <location>
        <begin position="88"/>
        <end position="122"/>
    </location>
</feature>
<feature type="transmembrane region" description="Helical" evidence="10">
    <location>
        <begin position="370"/>
        <end position="390"/>
    </location>
</feature>
<keyword evidence="7 10" id="KW-0472">Membrane</keyword>
<name>A8AA39_IGNH4</name>
<dbReference type="GeneID" id="5562645"/>
<evidence type="ECO:0000256" key="1">
    <source>
        <dbReference type="ARBA" id="ARBA00004141"/>
    </source>
</evidence>
<comment type="subcellular location">
    <subcellularLocation>
        <location evidence="1">Membrane</location>
        <topology evidence="1">Multi-pass membrane protein</topology>
    </subcellularLocation>
</comment>
<accession>A8AA39</accession>
<dbReference type="Pfam" id="PF01496">
    <property type="entry name" value="V_ATPase_I"/>
    <property type="match status" value="2"/>
</dbReference>
<keyword evidence="4 10" id="KW-0812">Transmembrane</keyword>
<evidence type="ECO:0000313" key="13">
    <source>
        <dbReference type="Proteomes" id="UP000000262"/>
    </source>
</evidence>
<evidence type="ECO:0000256" key="11">
    <source>
        <dbReference type="SAM" id="Coils"/>
    </source>
</evidence>
<keyword evidence="3 10" id="KW-0813">Transport</keyword>
<evidence type="ECO:0000256" key="7">
    <source>
        <dbReference type="ARBA" id="ARBA00023136"/>
    </source>
</evidence>
<evidence type="ECO:0000256" key="3">
    <source>
        <dbReference type="ARBA" id="ARBA00022448"/>
    </source>
</evidence>
<reference evidence="12 13" key="1">
    <citation type="journal article" date="2008" name="Genome Biol.">
        <title>A genomic analysis of the archaeal system Ignicoccus hospitalis-Nanoarchaeum equitans.</title>
        <authorList>
            <person name="Podar M."/>
            <person name="Anderson I."/>
            <person name="Makarova K.S."/>
            <person name="Elkins J.G."/>
            <person name="Ivanova N."/>
            <person name="Wall M.A."/>
            <person name="Lykidis A."/>
            <person name="Mavromatis K."/>
            <person name="Sun H."/>
            <person name="Hudson M.E."/>
            <person name="Chen W."/>
            <person name="Deciu C."/>
            <person name="Hutchison D."/>
            <person name="Eads J.R."/>
            <person name="Anderson A."/>
            <person name="Fernandes F."/>
            <person name="Szeto E."/>
            <person name="Lapidus A."/>
            <person name="Kyrpides N.C."/>
            <person name="Saier M.H.Jr."/>
            <person name="Richardson P.M."/>
            <person name="Rachel R."/>
            <person name="Huber H."/>
            <person name="Eisen J.A."/>
            <person name="Koonin E.V."/>
            <person name="Keller M."/>
            <person name="Stetter K.O."/>
        </authorList>
    </citation>
    <scope>NUCLEOTIDE SEQUENCE [LARGE SCALE GENOMIC DNA]</scope>
    <source>
        <strain evidence="13">KIN4/I / DSM 18386 / JCM 14125</strain>
    </source>
</reference>
<feature type="transmembrane region" description="Helical" evidence="10">
    <location>
        <begin position="335"/>
        <end position="358"/>
    </location>
</feature>
<feature type="coiled-coil region" evidence="11">
    <location>
        <begin position="183"/>
        <end position="210"/>
    </location>
</feature>
<dbReference type="InterPro" id="IPR002490">
    <property type="entry name" value="V-ATPase_116kDa_su"/>
</dbReference>
<proteinExistence type="inferred from homology"/>
<evidence type="ECO:0000256" key="5">
    <source>
        <dbReference type="ARBA" id="ARBA00022989"/>
    </source>
</evidence>
<dbReference type="Proteomes" id="UP000000262">
    <property type="component" value="Chromosome"/>
</dbReference>
<dbReference type="GO" id="GO:0046961">
    <property type="term" value="F:proton-transporting ATPase activity, rotational mechanism"/>
    <property type="evidence" value="ECO:0007669"/>
    <property type="project" value="InterPro"/>
</dbReference>
<evidence type="ECO:0000256" key="9">
    <source>
        <dbReference type="ARBA" id="ARBA00068671"/>
    </source>
</evidence>
<dbReference type="PANTHER" id="PTHR11629:SF63">
    <property type="entry name" value="V-TYPE PROTON ATPASE SUBUNIT A"/>
    <property type="match status" value="1"/>
</dbReference>
<feature type="transmembrane region" description="Helical" evidence="10">
    <location>
        <begin position="597"/>
        <end position="620"/>
    </location>
</feature>
<comment type="function">
    <text evidence="8">Component of the A-type ATP synthase that produces ATP from ADP in the presence of a proton gradient across the membrane.</text>
</comment>
<protein>
    <recommendedName>
        <fullName evidence="9 10">A-type ATP synthase subunit I</fullName>
    </recommendedName>
</protein>
<dbReference type="GO" id="GO:0016471">
    <property type="term" value="C:vacuolar proton-transporting V-type ATPase complex"/>
    <property type="evidence" value="ECO:0007669"/>
    <property type="project" value="TreeGrafter"/>
</dbReference>
<evidence type="ECO:0000256" key="8">
    <source>
        <dbReference type="ARBA" id="ARBA00059506"/>
    </source>
</evidence>
<keyword evidence="5 10" id="KW-1133">Transmembrane helix</keyword>
<dbReference type="GO" id="GO:0016787">
    <property type="term" value="F:hydrolase activity"/>
    <property type="evidence" value="ECO:0007669"/>
    <property type="project" value="UniProtKB-KW"/>
</dbReference>
<keyword evidence="12" id="KW-0378">Hydrolase</keyword>
<dbReference type="eggNOG" id="arCOG04138">
    <property type="taxonomic scope" value="Archaea"/>
</dbReference>
<sequence>MCLKAALFPDRMFKVRVVVPKDSADKLVEKIVNLGSYEPAEAKVEFGAPIEWARRDLLVIMDHINKLEQYFEFFELSVEPEMGEPVKVKSWEEAAKVAAERAKKIEDEFEKYTSRIKEIEAKMFDVSTLISKPAELPKDVVEKLKETFNLIISREIPAELRKDLAVVDLAAKEALKISTEIVRKVALELLRLLEEEKKFLIEEAKAWASDYEIEISNTYALLLSVKNALEVLSKGRESDYFVYLEGYVPESFFKNTLKALKDYVASVGFALVHMVDYDSEKPPTYVKVESQSAKTAYDVENIYGPPDPREFVPAAIMAFTLPFIYMFMFPDWGHALVLVLFGWGLVNRKGWALAVFRPFGLRRFTRGTEFLGRIMMLVGTASIITGWLSAEFFGPLIGESAVDPAMWLWGALGMAPPLSFGLEHLGDTVIKYVLLSITIGYFHLLIGFLIGILNELRFGRPWKALHYVFPFMLMYATAGAPFAAGFIASGFGSDIEQMMYLTGLYFNEWMFNLKTGHIGPLFVLFVIALLWRGYGIKLELEHEHGRAQASIVGMEMFDNFLLVISNIISYVRIMALALAHWGLVFAFQVIGEIGGPVLLAILYVLANIMVIMLEGLVSFIHNLRLHFYEWFTKFYIDRGKLFEPAVQYTKIIIE</sequence>
<dbReference type="KEGG" id="iho:Igni_0609"/>
<keyword evidence="6 10" id="KW-0406">Ion transport</keyword>
<dbReference type="HOGENOM" id="CLU_025558_0_0_2"/>
<keyword evidence="11" id="KW-0175">Coiled coil</keyword>
<keyword evidence="13" id="KW-1185">Reference proteome</keyword>
<dbReference type="OrthoDB" id="85892at2157"/>
<feature type="transmembrane region" description="Helical" evidence="10">
    <location>
        <begin position="429"/>
        <end position="453"/>
    </location>
</feature>
<dbReference type="PANTHER" id="PTHR11629">
    <property type="entry name" value="VACUOLAR PROTON ATPASES"/>
    <property type="match status" value="1"/>
</dbReference>
<gene>
    <name evidence="12" type="ordered locus">Igni_0609</name>
</gene>